<evidence type="ECO:0000256" key="10">
    <source>
        <dbReference type="ARBA" id="ARBA00022932"/>
    </source>
</evidence>
<feature type="compositionally biased region" description="Pro residues" evidence="12">
    <location>
        <begin position="453"/>
        <end position="474"/>
    </location>
</feature>
<feature type="compositionally biased region" description="Polar residues" evidence="12">
    <location>
        <begin position="921"/>
        <end position="932"/>
    </location>
</feature>
<keyword evidence="15" id="KW-1185">Reference proteome</keyword>
<dbReference type="Pfam" id="PF22608">
    <property type="entry name" value="DNAX_ATPase_lid"/>
    <property type="match status" value="1"/>
</dbReference>
<feature type="region of interest" description="Disordered" evidence="12">
    <location>
        <begin position="743"/>
        <end position="777"/>
    </location>
</feature>
<dbReference type="NCBIfam" id="NF011513">
    <property type="entry name" value="PRK14952.1"/>
    <property type="match status" value="1"/>
</dbReference>
<keyword evidence="8" id="KW-0862">Zinc</keyword>
<feature type="region of interest" description="Disordered" evidence="12">
    <location>
        <begin position="388"/>
        <end position="518"/>
    </location>
</feature>
<feature type="compositionally biased region" description="Gly residues" evidence="12">
    <location>
        <begin position="964"/>
        <end position="973"/>
    </location>
</feature>
<evidence type="ECO:0000256" key="6">
    <source>
        <dbReference type="ARBA" id="ARBA00022723"/>
    </source>
</evidence>
<dbReference type="CDD" id="cd00009">
    <property type="entry name" value="AAA"/>
    <property type="match status" value="1"/>
</dbReference>
<feature type="compositionally biased region" description="Pro residues" evidence="12">
    <location>
        <begin position="606"/>
        <end position="625"/>
    </location>
</feature>
<dbReference type="NCBIfam" id="TIGR02397">
    <property type="entry name" value="dnaX_nterm"/>
    <property type="match status" value="1"/>
</dbReference>
<reference evidence="15" key="1">
    <citation type="journal article" date="2019" name="Int. J. Syst. Evol. Microbiol.">
        <title>The Global Catalogue of Microorganisms (GCM) 10K type strain sequencing project: providing services to taxonomists for standard genome sequencing and annotation.</title>
        <authorList>
            <consortium name="The Broad Institute Genomics Platform"/>
            <consortium name="The Broad Institute Genome Sequencing Center for Infectious Disease"/>
            <person name="Wu L."/>
            <person name="Ma J."/>
        </authorList>
    </citation>
    <scope>NUCLEOTIDE SEQUENCE [LARGE SCALE GENOMIC DNA]</scope>
    <source>
        <strain evidence="15">JCM 17441</strain>
    </source>
</reference>
<dbReference type="SUPFAM" id="SSF48019">
    <property type="entry name" value="post-AAA+ oligomerization domain-like"/>
    <property type="match status" value="1"/>
</dbReference>
<protein>
    <recommendedName>
        <fullName evidence="2">DNA-directed DNA polymerase</fullName>
        <ecNumber evidence="2">2.7.7.7</ecNumber>
    </recommendedName>
</protein>
<sequence length="1085" mass="107620">MALALYRKYRPRTFAEVIGQEHVTEPLSQALRSGRLNHAYLFSGPRGCGKTSSARILARSLNCERGPTPEPCGECQSCRDLAPDGAGSIDVIEIDAASHGGVDDARDLRERAFFAPVSSRFKVYVIDEAHMVSSAGFNALLKLVEEPPEYVKFVFATTEPEKVLGTIKSRTHHYPFRLIPPGVLRPYLEQLTAAEGVKVEPAVFPLVVRAGAGSARDTLSVLDQLISGAGDEGVTYTRAVALLGVTDVALIDEMCDALAADDGRGAYGVIDRVVEAGHDPRRFASDLLERLRDLIVLQQVPDAVTKGLLDAPHDQLDKMGAQATQLGQATLSRYADIVHDGLTEMRGTTAPRLLLELITARMLLPGADASSSALLQRLERMERRLQAGGVPAASEPMPAATAPTYAPAPVRGSTDGGNRGLDYIRGTATAPPAAAAAPPPQPPGAWDEAPAPQADPAPAAPPEAPAAPPAPAVAPAPSAQPASTQAYDPPAPAPAPPAPMPSTPAPRPQGGGGGLDADAMRRAWPDVLALVNDKSKKTGAILRDATVQDVEDGMLVLGFKYATHANMLNAGPEVLLSALQELFGGRWQVRCEVGGQPGGGGGGNRPAPPKPTPQPSGPSGGPAPAPSGVDPSGVDSAGPAGQHRAAPQQARADQDLAQAPHAMAQTSVPAATHSPDIAARAGQQPAAVRSAGGATAVAVQASPAQDDDWPAPAVPGGAAAASASISTVVEDDGWPEMVTPGHAAQAAAAAASSTNGGHGAAFDNHAPTGLTQAGTTTSTGTTAGTALAGAAGASLAGAAGTALAGAAGTAVAGATAGWAANGSAMDSSAGSAGPAGSAAGLASASAGRPSSPAGSASASAGRPSSPAGSAGSPAGFAGSHAGSYADALPSQPTPDAAWAAGSAAAAMSSSTMATPGGAAGTDTNARNANSARPRQGASSAVERAREAASRAAASANGARRGTTAGSGPGGVNGSGPAPAGVGAANAGGRAGAGGGPGGPGGPGGVNGGRFAGAGSAESAWEGTGADEPPFDPDYDTPVTDPRFPGLDPGDELLDDATEVRETSEEAALRLLIETFGAEKIGETTA</sequence>
<dbReference type="PANTHER" id="PTHR11669:SF0">
    <property type="entry name" value="PROTEIN STICHEL-LIKE 2"/>
    <property type="match status" value="1"/>
</dbReference>
<comment type="similarity">
    <text evidence="1">Belongs to the DnaX/STICHEL family.</text>
</comment>
<dbReference type="InterPro" id="IPR003593">
    <property type="entry name" value="AAA+_ATPase"/>
</dbReference>
<comment type="catalytic activity">
    <reaction evidence="11">
        <text>DNA(n) + a 2'-deoxyribonucleoside 5'-triphosphate = DNA(n+1) + diphosphate</text>
        <dbReference type="Rhea" id="RHEA:22508"/>
        <dbReference type="Rhea" id="RHEA-COMP:17339"/>
        <dbReference type="Rhea" id="RHEA-COMP:17340"/>
        <dbReference type="ChEBI" id="CHEBI:33019"/>
        <dbReference type="ChEBI" id="CHEBI:61560"/>
        <dbReference type="ChEBI" id="CHEBI:173112"/>
        <dbReference type="EC" id="2.7.7.7"/>
    </reaction>
</comment>
<keyword evidence="4" id="KW-0548">Nucleotidyltransferase</keyword>
<evidence type="ECO:0000256" key="7">
    <source>
        <dbReference type="ARBA" id="ARBA00022741"/>
    </source>
</evidence>
<dbReference type="InterPro" id="IPR050238">
    <property type="entry name" value="DNA_Rep/Repair_Clamp_Loader"/>
</dbReference>
<feature type="compositionally biased region" description="Low complexity" evidence="12">
    <location>
        <begin position="626"/>
        <end position="659"/>
    </location>
</feature>
<feature type="compositionally biased region" description="Low complexity" evidence="12">
    <location>
        <begin position="1012"/>
        <end position="1025"/>
    </location>
</feature>
<organism evidence="14 15">
    <name type="scientific">Dactylosporangium darangshiense</name>
    <dbReference type="NCBI Taxonomy" id="579108"/>
    <lineage>
        <taxon>Bacteria</taxon>
        <taxon>Bacillati</taxon>
        <taxon>Actinomycetota</taxon>
        <taxon>Actinomycetes</taxon>
        <taxon>Micromonosporales</taxon>
        <taxon>Micromonosporaceae</taxon>
        <taxon>Dactylosporangium</taxon>
    </lineage>
</organism>
<dbReference type="InterPro" id="IPR022754">
    <property type="entry name" value="DNA_pol_III_gamma-3"/>
</dbReference>
<gene>
    <name evidence="14" type="ORF">GCM10022255_073000</name>
</gene>
<evidence type="ECO:0000313" key="14">
    <source>
        <dbReference type="EMBL" id="GAA4257177.1"/>
    </source>
</evidence>
<keyword evidence="9" id="KW-0067">ATP-binding</keyword>
<feature type="compositionally biased region" description="Gly residues" evidence="12">
    <location>
        <begin position="988"/>
        <end position="1011"/>
    </location>
</feature>
<keyword evidence="7" id="KW-0547">Nucleotide-binding</keyword>
<dbReference type="PRINTS" id="PR01217">
    <property type="entry name" value="PRICHEXTENSN"/>
</dbReference>
<dbReference type="EMBL" id="BAABAT010000026">
    <property type="protein sequence ID" value="GAA4257177.1"/>
    <property type="molecule type" value="Genomic_DNA"/>
</dbReference>
<evidence type="ECO:0000256" key="4">
    <source>
        <dbReference type="ARBA" id="ARBA00022695"/>
    </source>
</evidence>
<keyword evidence="3" id="KW-0808">Transferase</keyword>
<feature type="region of interest" description="Disordered" evidence="12">
    <location>
        <begin position="822"/>
        <end position="876"/>
    </location>
</feature>
<proteinExistence type="inferred from homology"/>
<dbReference type="EC" id="2.7.7.7" evidence="2"/>
<dbReference type="Gene3D" id="1.10.8.60">
    <property type="match status" value="1"/>
</dbReference>
<feature type="compositionally biased region" description="Low complexity" evidence="12">
    <location>
        <begin position="949"/>
        <end position="963"/>
    </location>
</feature>
<evidence type="ECO:0000313" key="15">
    <source>
        <dbReference type="Proteomes" id="UP001500620"/>
    </source>
</evidence>
<dbReference type="InterPro" id="IPR045085">
    <property type="entry name" value="HLD_clamp_pol_III_gamma_tau"/>
</dbReference>
<evidence type="ECO:0000256" key="11">
    <source>
        <dbReference type="ARBA" id="ARBA00049244"/>
    </source>
</evidence>
<dbReference type="PANTHER" id="PTHR11669">
    <property type="entry name" value="REPLICATION FACTOR C / DNA POLYMERASE III GAMMA-TAU SUBUNIT"/>
    <property type="match status" value="1"/>
</dbReference>
<keyword evidence="10" id="KW-0239">DNA-directed DNA polymerase</keyword>
<dbReference type="InterPro" id="IPR008921">
    <property type="entry name" value="DNA_pol3_clamp-load_cplx_C"/>
</dbReference>
<name>A0ABP8DIY7_9ACTN</name>
<dbReference type="NCBIfam" id="NF005846">
    <property type="entry name" value="PRK07764.1-6"/>
    <property type="match status" value="1"/>
</dbReference>
<evidence type="ECO:0000259" key="13">
    <source>
        <dbReference type="SMART" id="SM00382"/>
    </source>
</evidence>
<evidence type="ECO:0000256" key="12">
    <source>
        <dbReference type="SAM" id="MobiDB-lite"/>
    </source>
</evidence>
<feature type="compositionally biased region" description="Low complexity" evidence="12">
    <location>
        <begin position="974"/>
        <end position="987"/>
    </location>
</feature>
<evidence type="ECO:0000256" key="2">
    <source>
        <dbReference type="ARBA" id="ARBA00012417"/>
    </source>
</evidence>
<feature type="domain" description="AAA+ ATPase" evidence="13">
    <location>
        <begin position="36"/>
        <end position="198"/>
    </location>
</feature>
<feature type="compositionally biased region" description="Low complexity" evidence="12">
    <location>
        <begin position="396"/>
        <end position="409"/>
    </location>
</feature>
<evidence type="ECO:0000256" key="8">
    <source>
        <dbReference type="ARBA" id="ARBA00022833"/>
    </source>
</evidence>
<evidence type="ECO:0000256" key="3">
    <source>
        <dbReference type="ARBA" id="ARBA00022679"/>
    </source>
</evidence>
<keyword evidence="5" id="KW-0235">DNA replication</keyword>
<evidence type="ECO:0000256" key="9">
    <source>
        <dbReference type="ARBA" id="ARBA00022840"/>
    </source>
</evidence>
<accession>A0ABP8DIY7</accession>
<dbReference type="Pfam" id="PF13177">
    <property type="entry name" value="DNA_pol3_delta2"/>
    <property type="match status" value="1"/>
</dbReference>
<dbReference type="Proteomes" id="UP001500620">
    <property type="component" value="Unassembled WGS sequence"/>
</dbReference>
<feature type="compositionally biased region" description="Pro residues" evidence="12">
    <location>
        <begin position="489"/>
        <end position="507"/>
    </location>
</feature>
<comment type="caution">
    <text evidence="14">The sequence shown here is derived from an EMBL/GenBank/DDBJ whole genome shotgun (WGS) entry which is preliminary data.</text>
</comment>
<feature type="compositionally biased region" description="Gly residues" evidence="12">
    <location>
        <begin position="595"/>
        <end position="604"/>
    </location>
</feature>
<dbReference type="InterPro" id="IPR012763">
    <property type="entry name" value="DNA_pol_III_sug/sutau_N"/>
</dbReference>
<dbReference type="SMART" id="SM00382">
    <property type="entry name" value="AAA"/>
    <property type="match status" value="1"/>
</dbReference>
<evidence type="ECO:0000256" key="5">
    <source>
        <dbReference type="ARBA" id="ARBA00022705"/>
    </source>
</evidence>
<dbReference type="RefSeq" id="WP_425556766.1">
    <property type="nucleotide sequence ID" value="NZ_BAABAT010000026.1"/>
</dbReference>
<feature type="compositionally biased region" description="Low complexity" evidence="12">
    <location>
        <begin position="743"/>
        <end position="755"/>
    </location>
</feature>
<dbReference type="Pfam" id="PF12169">
    <property type="entry name" value="DNA_pol3_gamma3"/>
    <property type="match status" value="1"/>
</dbReference>
<dbReference type="InterPro" id="IPR027417">
    <property type="entry name" value="P-loop_NTPase"/>
</dbReference>
<feature type="region of interest" description="Disordered" evidence="12">
    <location>
        <begin position="593"/>
        <end position="672"/>
    </location>
</feature>
<dbReference type="Gene3D" id="3.40.50.300">
    <property type="entry name" value="P-loop containing nucleotide triphosphate hydrolases"/>
    <property type="match status" value="1"/>
</dbReference>
<feature type="region of interest" description="Disordered" evidence="12">
    <location>
        <begin position="910"/>
        <end position="1052"/>
    </location>
</feature>
<dbReference type="Gene3D" id="1.20.272.10">
    <property type="match status" value="1"/>
</dbReference>
<dbReference type="CDD" id="cd18137">
    <property type="entry name" value="HLD_clamp_pol_III_gamma_tau"/>
    <property type="match status" value="1"/>
</dbReference>
<keyword evidence="6" id="KW-0479">Metal-binding</keyword>
<dbReference type="SUPFAM" id="SSF52540">
    <property type="entry name" value="P-loop containing nucleoside triphosphate hydrolases"/>
    <property type="match status" value="1"/>
</dbReference>
<feature type="compositionally biased region" description="Low complexity" evidence="12">
    <location>
        <begin position="766"/>
        <end position="777"/>
    </location>
</feature>
<evidence type="ECO:0000256" key="1">
    <source>
        <dbReference type="ARBA" id="ARBA00006360"/>
    </source>
</evidence>